<evidence type="ECO:0000313" key="1">
    <source>
        <dbReference type="EMBL" id="KNF08179.1"/>
    </source>
</evidence>
<dbReference type="InterPro" id="IPR025459">
    <property type="entry name" value="DUF4279"/>
</dbReference>
<protein>
    <recommendedName>
        <fullName evidence="3">DUF4279 domain-containing protein</fullName>
    </recommendedName>
</protein>
<evidence type="ECO:0000313" key="2">
    <source>
        <dbReference type="Proteomes" id="UP000037267"/>
    </source>
</evidence>
<sequence length="155" mass="18516">MEKPKVKVEFIITGDKLDFNLVNLITDRLKIKPNRYWIKGDTIEGANIRNIDTCWEVCTDYEESYYINDQLTKIISKIKYKKDIINDITETYDLECLFSISTNFRNGQTPAMVLEKDIIEFASDIKAEIYFDLYSYYTLEHLLEEDEFWREFDKS</sequence>
<organism evidence="1 2">
    <name type="scientific">Gottschalkia purinilytica</name>
    <name type="common">Clostridium purinilyticum</name>
    <dbReference type="NCBI Taxonomy" id="1503"/>
    <lineage>
        <taxon>Bacteria</taxon>
        <taxon>Bacillati</taxon>
        <taxon>Bacillota</taxon>
        <taxon>Tissierellia</taxon>
        <taxon>Tissierellales</taxon>
        <taxon>Gottschalkiaceae</taxon>
        <taxon>Gottschalkia</taxon>
    </lineage>
</organism>
<dbReference type="Pfam" id="PF14106">
    <property type="entry name" value="DUF4279"/>
    <property type="match status" value="1"/>
</dbReference>
<keyword evidence="2" id="KW-1185">Reference proteome</keyword>
<dbReference type="Proteomes" id="UP000037267">
    <property type="component" value="Unassembled WGS sequence"/>
</dbReference>
<proteinExistence type="predicted"/>
<evidence type="ECO:0008006" key="3">
    <source>
        <dbReference type="Google" id="ProtNLM"/>
    </source>
</evidence>
<dbReference type="OrthoDB" id="893918at2"/>
<gene>
    <name evidence="1" type="ORF">CLPU_9c00750</name>
</gene>
<dbReference type="EMBL" id="LGSS01000009">
    <property type="protein sequence ID" value="KNF08179.1"/>
    <property type="molecule type" value="Genomic_DNA"/>
</dbReference>
<dbReference type="STRING" id="1503.CLPU_9c00750"/>
<comment type="caution">
    <text evidence="1">The sequence shown here is derived from an EMBL/GenBank/DDBJ whole genome shotgun (WGS) entry which is preliminary data.</text>
</comment>
<name>A0A0L0W9F9_GOTPU</name>
<accession>A0A0L0W9F9</accession>
<dbReference type="AlphaFoldDB" id="A0A0L0W9F9"/>
<reference evidence="2" key="1">
    <citation type="submission" date="2015-07" db="EMBL/GenBank/DDBJ databases">
        <title>Draft genome sequence of the purine-degrading Gottschalkia purinilyticum DSM 1384 (formerly Clostridium purinilyticum).</title>
        <authorList>
            <person name="Poehlein A."/>
            <person name="Schiel-Bengelsdorf B."/>
            <person name="Bengelsdorf F.R."/>
            <person name="Daniel R."/>
            <person name="Duerre P."/>
        </authorList>
    </citation>
    <scope>NUCLEOTIDE SEQUENCE [LARGE SCALE GENOMIC DNA]</scope>
    <source>
        <strain evidence="2">DSM 1384</strain>
    </source>
</reference>
<dbReference type="RefSeq" id="WP_050355546.1">
    <property type="nucleotide sequence ID" value="NZ_LGSS01000009.1"/>
</dbReference>